<sequence length="202" mass="21914">MRFGFHQHGRERGHECGGRHGGPRGGGWGRGGPWAFGVWGMHEGGRGGGRGRRMFDGNELRLVLLKLIEEQPRHGYDLIREIEERSGGAYAPSPGVIYPTLTMLDDMGLVESKAEGARKAFAITEAGSAELAEKAEEVAALFERLAELGAHQARTSGGPIRRAMGNLRAVLQERLSGSEVDPEALHAIADILDEAARKIERL</sequence>
<dbReference type="PANTHER" id="PTHR43252">
    <property type="entry name" value="TRANSCRIPTIONAL REGULATOR YQJI"/>
    <property type="match status" value="1"/>
</dbReference>
<evidence type="ECO:0000259" key="2">
    <source>
        <dbReference type="Pfam" id="PF03551"/>
    </source>
</evidence>
<accession>A0ABU3N8V7</accession>
<reference evidence="3" key="1">
    <citation type="submission" date="2022-04" db="EMBL/GenBank/DDBJ databases">
        <title>Tomato heritable bacteria conferring resistance against bacterial wilt.</title>
        <authorList>
            <person name="Yin J."/>
        </authorList>
    </citation>
    <scope>NUCLEOTIDE SEQUENCE</scope>
    <source>
        <strain evidence="3">Cra20</strain>
    </source>
</reference>
<feature type="region of interest" description="Disordered" evidence="1">
    <location>
        <begin position="1"/>
        <end position="27"/>
    </location>
</feature>
<dbReference type="SUPFAM" id="SSF46785">
    <property type="entry name" value="Winged helix' DNA-binding domain"/>
    <property type="match status" value="1"/>
</dbReference>
<dbReference type="InterPro" id="IPR036390">
    <property type="entry name" value="WH_DNA-bd_sf"/>
</dbReference>
<protein>
    <submittedName>
        <fullName evidence="3">PadR family transcriptional regulator</fullName>
    </submittedName>
</protein>
<organism evidence="3">
    <name type="scientific">Sphingomonas psychrotolerans</name>
    <dbReference type="NCBI Taxonomy" id="1327635"/>
    <lineage>
        <taxon>Bacteria</taxon>
        <taxon>Pseudomonadati</taxon>
        <taxon>Pseudomonadota</taxon>
        <taxon>Alphaproteobacteria</taxon>
        <taxon>Sphingomonadales</taxon>
        <taxon>Sphingomonadaceae</taxon>
        <taxon>Sphingomonas</taxon>
    </lineage>
</organism>
<dbReference type="InterPro" id="IPR036388">
    <property type="entry name" value="WH-like_DNA-bd_sf"/>
</dbReference>
<dbReference type="PANTHER" id="PTHR43252:SF7">
    <property type="entry name" value="TRANSCRIPTIONAL REGULATOR YQJI"/>
    <property type="match status" value="1"/>
</dbReference>
<dbReference type="InterPro" id="IPR005149">
    <property type="entry name" value="Tscrpt_reg_PadR_N"/>
</dbReference>
<comment type="caution">
    <text evidence="3">The sequence shown here is derived from an EMBL/GenBank/DDBJ whole genome shotgun (WGS) entry which is preliminary data.</text>
</comment>
<evidence type="ECO:0000313" key="3">
    <source>
        <dbReference type="EMBL" id="MDT8760949.1"/>
    </source>
</evidence>
<feature type="compositionally biased region" description="Basic and acidic residues" evidence="1">
    <location>
        <begin position="8"/>
        <end position="18"/>
    </location>
</feature>
<dbReference type="Gene3D" id="1.10.10.10">
    <property type="entry name" value="Winged helix-like DNA-binding domain superfamily/Winged helix DNA-binding domain"/>
    <property type="match status" value="1"/>
</dbReference>
<evidence type="ECO:0000256" key="1">
    <source>
        <dbReference type="SAM" id="MobiDB-lite"/>
    </source>
</evidence>
<gene>
    <name evidence="3" type="ORF">MZO42_19795</name>
</gene>
<name>A0ABU3N8V7_9SPHN</name>
<feature type="domain" description="Transcription regulator PadR N-terminal" evidence="2">
    <location>
        <begin position="64"/>
        <end position="133"/>
    </location>
</feature>
<proteinExistence type="predicted"/>
<dbReference type="EMBL" id="JALMLT010000006">
    <property type="protein sequence ID" value="MDT8760949.1"/>
    <property type="molecule type" value="Genomic_DNA"/>
</dbReference>
<dbReference type="Pfam" id="PF03551">
    <property type="entry name" value="PadR"/>
    <property type="match status" value="1"/>
</dbReference>